<reference evidence="1 2" key="1">
    <citation type="submission" date="2023-02" db="EMBL/GenBank/DDBJ databases">
        <title>LHISI_Scaffold_Assembly.</title>
        <authorList>
            <person name="Stuart O.P."/>
            <person name="Cleave R."/>
            <person name="Magrath M.J.L."/>
            <person name="Mikheyev A.S."/>
        </authorList>
    </citation>
    <scope>NUCLEOTIDE SEQUENCE [LARGE SCALE GENOMIC DNA]</scope>
    <source>
        <strain evidence="1">Daus_M_001</strain>
        <tissue evidence="1">Leg muscle</tissue>
    </source>
</reference>
<protein>
    <submittedName>
        <fullName evidence="1">Uncharacterized protein</fullName>
    </submittedName>
</protein>
<comment type="caution">
    <text evidence="1">The sequence shown here is derived from an EMBL/GenBank/DDBJ whole genome shotgun (WGS) entry which is preliminary data.</text>
</comment>
<proteinExistence type="predicted"/>
<gene>
    <name evidence="1" type="ORF">PR048_008732</name>
</gene>
<dbReference type="EMBL" id="JARBHB010000003">
    <property type="protein sequence ID" value="KAJ8889234.1"/>
    <property type="molecule type" value="Genomic_DNA"/>
</dbReference>
<evidence type="ECO:0000313" key="1">
    <source>
        <dbReference type="EMBL" id="KAJ8889234.1"/>
    </source>
</evidence>
<keyword evidence="2" id="KW-1185">Reference proteome</keyword>
<name>A0ABQ9HXZ5_9NEOP</name>
<evidence type="ECO:0000313" key="2">
    <source>
        <dbReference type="Proteomes" id="UP001159363"/>
    </source>
</evidence>
<sequence>MYKRGGISEESRKRDVAKTAKVLFQPASFMHFEYSSENQGIVTTREFIDGLVHHTFSLKLKHSVKLPTEQAYEGPNCINDKKIEDLKKLRIYIPEKYTCFFHEILMWPTTCNDSSDNA</sequence>
<accession>A0ABQ9HXZ5</accession>
<organism evidence="1 2">
    <name type="scientific">Dryococelus australis</name>
    <dbReference type="NCBI Taxonomy" id="614101"/>
    <lineage>
        <taxon>Eukaryota</taxon>
        <taxon>Metazoa</taxon>
        <taxon>Ecdysozoa</taxon>
        <taxon>Arthropoda</taxon>
        <taxon>Hexapoda</taxon>
        <taxon>Insecta</taxon>
        <taxon>Pterygota</taxon>
        <taxon>Neoptera</taxon>
        <taxon>Polyneoptera</taxon>
        <taxon>Phasmatodea</taxon>
        <taxon>Verophasmatodea</taxon>
        <taxon>Anareolatae</taxon>
        <taxon>Phasmatidae</taxon>
        <taxon>Eurycanthinae</taxon>
        <taxon>Dryococelus</taxon>
    </lineage>
</organism>
<dbReference type="Proteomes" id="UP001159363">
    <property type="component" value="Chromosome 3"/>
</dbReference>